<dbReference type="RefSeq" id="XP_018296082.1">
    <property type="nucleotide sequence ID" value="XM_018430693.1"/>
</dbReference>
<evidence type="ECO:0000313" key="1">
    <source>
        <dbReference type="EMBL" id="OAD78042.1"/>
    </source>
</evidence>
<dbReference type="AlphaFoldDB" id="A0A162UU88"/>
<dbReference type="InParanoid" id="A0A162UU88"/>
<sequence length="357" mass="40404">MNSPADLTPIPEKATLSPMSADELFSDLSEPIFFPDAASGFGFISGSDSPSIGREVATASRSEHTRLAVTNLEKCSVMLASPNTNTERADREEELTLSRRDLPKFQLASSTIKPFSNEEKNFLPLCLSYTDDGWVEMDFKKCIDGKAAKSCFNKRHGSSLVSRQFTNQVFTMMMKNTESIGDYLKKFPCAVYNAGLPKDNAYIANRFLALLILSVQTLVRVIMAHSGYNGESKRDWTVEQVTQISRYILADNNRVYSKTTQLILSSCGQPEKNNEEHSRKKLHHSNKITKHKKILFCSHHEKNPTHDKNNEPILMVSQSSAKDKFEQTLKTIQNRIDEDMEEISLECKYLLDRVEKN</sequence>
<gene>
    <name evidence="1" type="ORF">PHYBLDRAFT_141905</name>
</gene>
<proteinExistence type="predicted"/>
<protein>
    <submittedName>
        <fullName evidence="1">Uncharacterized protein</fullName>
    </submittedName>
</protein>
<reference evidence="2" key="1">
    <citation type="submission" date="2015-06" db="EMBL/GenBank/DDBJ databases">
        <title>Expansion of signal transduction pathways in fungi by whole-genome duplication.</title>
        <authorList>
            <consortium name="DOE Joint Genome Institute"/>
            <person name="Corrochano L.M."/>
            <person name="Kuo A."/>
            <person name="Marcet-Houben M."/>
            <person name="Polaino S."/>
            <person name="Salamov A."/>
            <person name="Villalobos J.M."/>
            <person name="Alvarez M.I."/>
            <person name="Avalos J."/>
            <person name="Benito E.P."/>
            <person name="Benoit I."/>
            <person name="Burger G."/>
            <person name="Camino L.P."/>
            <person name="Canovas D."/>
            <person name="Cerda-Olmedo E."/>
            <person name="Cheng J.-F."/>
            <person name="Dominguez A."/>
            <person name="Elias M."/>
            <person name="Eslava A.P."/>
            <person name="Glaser F."/>
            <person name="Grimwood J."/>
            <person name="Gutierrez G."/>
            <person name="Heitman J."/>
            <person name="Henrissat B."/>
            <person name="Iturriaga E.A."/>
            <person name="Lang B.F."/>
            <person name="Lavin J.L."/>
            <person name="Lee S."/>
            <person name="Li W."/>
            <person name="Lindquist E."/>
            <person name="Lopez-Garcia S."/>
            <person name="Luque E.M."/>
            <person name="Marcos A.T."/>
            <person name="Martin J."/>
            <person name="McCluskey K."/>
            <person name="Medina H.R."/>
            <person name="Miralles-Duran A."/>
            <person name="Miyazaki A."/>
            <person name="Munoz-Torres E."/>
            <person name="Oguiza J.A."/>
            <person name="Ohm R."/>
            <person name="Olmedo M."/>
            <person name="Orejas M."/>
            <person name="Ortiz-Castellanos L."/>
            <person name="Pisabarro A.G."/>
            <person name="Rodriguez-Romero J."/>
            <person name="Ruiz-Herrera J."/>
            <person name="Ruiz-Vazquez R."/>
            <person name="Sanz C."/>
            <person name="Schackwitz W."/>
            <person name="Schmutz J."/>
            <person name="Shahriari M."/>
            <person name="Shelest E."/>
            <person name="Silva-Franco F."/>
            <person name="Soanes D."/>
            <person name="Syed K."/>
            <person name="Tagua V.G."/>
            <person name="Talbot N.J."/>
            <person name="Thon M."/>
            <person name="De vries R.P."/>
            <person name="Wiebenga A."/>
            <person name="Yadav J.S."/>
            <person name="Braun E.L."/>
            <person name="Baker S."/>
            <person name="Garre V."/>
            <person name="Horwitz B."/>
            <person name="Torres-Martinez S."/>
            <person name="Idnurm A."/>
            <person name="Herrera-Estrella A."/>
            <person name="Gabaldon T."/>
            <person name="Grigoriev I.V."/>
        </authorList>
    </citation>
    <scope>NUCLEOTIDE SEQUENCE [LARGE SCALE GENOMIC DNA]</scope>
    <source>
        <strain evidence="2">NRRL 1555(-)</strain>
    </source>
</reference>
<dbReference type="GeneID" id="28991599"/>
<organism evidence="1 2">
    <name type="scientific">Phycomyces blakesleeanus (strain ATCC 8743b / DSM 1359 / FGSC 10004 / NBRC 33097 / NRRL 1555)</name>
    <dbReference type="NCBI Taxonomy" id="763407"/>
    <lineage>
        <taxon>Eukaryota</taxon>
        <taxon>Fungi</taxon>
        <taxon>Fungi incertae sedis</taxon>
        <taxon>Mucoromycota</taxon>
        <taxon>Mucoromycotina</taxon>
        <taxon>Mucoromycetes</taxon>
        <taxon>Mucorales</taxon>
        <taxon>Phycomycetaceae</taxon>
        <taxon>Phycomyces</taxon>
    </lineage>
</organism>
<dbReference type="STRING" id="763407.A0A162UU88"/>
<dbReference type="Proteomes" id="UP000077315">
    <property type="component" value="Unassembled WGS sequence"/>
</dbReference>
<keyword evidence="2" id="KW-1185">Reference proteome</keyword>
<dbReference type="EMBL" id="KV440974">
    <property type="protein sequence ID" value="OAD78042.1"/>
    <property type="molecule type" value="Genomic_DNA"/>
</dbReference>
<name>A0A162UU88_PHYB8</name>
<evidence type="ECO:0000313" key="2">
    <source>
        <dbReference type="Proteomes" id="UP000077315"/>
    </source>
</evidence>
<dbReference type="VEuPathDB" id="FungiDB:PHYBLDRAFT_141905"/>
<accession>A0A162UU88</accession>
<dbReference type="OrthoDB" id="2280553at2759"/>